<keyword evidence="3" id="KW-0804">Transcription</keyword>
<evidence type="ECO:0000313" key="7">
    <source>
        <dbReference type="Proteomes" id="UP000184485"/>
    </source>
</evidence>
<feature type="domain" description="Cyclic nucleotide-binding" evidence="4">
    <location>
        <begin position="16"/>
        <end position="119"/>
    </location>
</feature>
<dbReference type="InterPro" id="IPR012318">
    <property type="entry name" value="HTH_CRP"/>
</dbReference>
<reference evidence="6 7" key="1">
    <citation type="submission" date="2016-11" db="EMBL/GenBank/DDBJ databases">
        <authorList>
            <person name="Jaros S."/>
            <person name="Januszkiewicz K."/>
            <person name="Wedrychowicz H."/>
        </authorList>
    </citation>
    <scope>NUCLEOTIDE SEQUENCE [LARGE SCALE GENOMIC DNA]</scope>
    <source>
        <strain evidence="6 7">DSM 19436</strain>
    </source>
</reference>
<dbReference type="GO" id="GO:0003677">
    <property type="term" value="F:DNA binding"/>
    <property type="evidence" value="ECO:0007669"/>
    <property type="project" value="UniProtKB-KW"/>
</dbReference>
<dbReference type="AlphaFoldDB" id="A0A1M4UI41"/>
<sequence length="232" mass="25459">MTSIERAREIAISDTWLREAPESFRRAVIERCMLQRFEPSQVIYSPGDGDGGIYCLISGSVRVSVASADDGPFFAHIMQPGIWIGEGPLISRAPRVVGLSAGRQSEVLLLPLPAIQSILESQPIGWKAVARLTFDHLQTAMTALNDLMIRDDRRRMIATLLRLGGCRLAPGPDPVPTPIDLSHEDLAVMANLARSTAATILHGLAQADLVELAYRRVILREPDRLRALLAHD</sequence>
<dbReference type="PROSITE" id="PS50042">
    <property type="entry name" value="CNMP_BINDING_3"/>
    <property type="match status" value="1"/>
</dbReference>
<protein>
    <submittedName>
        <fullName evidence="6">cAMP-binding domain of CRP or a regulatory subunit of cAMP-dependent protein kinases</fullName>
    </submittedName>
</protein>
<dbReference type="PROSITE" id="PS51063">
    <property type="entry name" value="HTH_CRP_2"/>
    <property type="match status" value="1"/>
</dbReference>
<dbReference type="SUPFAM" id="SSF46785">
    <property type="entry name" value="Winged helix' DNA-binding domain"/>
    <property type="match status" value="1"/>
</dbReference>
<dbReference type="InterPro" id="IPR014710">
    <property type="entry name" value="RmlC-like_jellyroll"/>
</dbReference>
<dbReference type="Pfam" id="PF00027">
    <property type="entry name" value="cNMP_binding"/>
    <property type="match status" value="1"/>
</dbReference>
<evidence type="ECO:0000256" key="1">
    <source>
        <dbReference type="ARBA" id="ARBA00023015"/>
    </source>
</evidence>
<keyword evidence="1" id="KW-0805">Transcription regulation</keyword>
<dbReference type="RefSeq" id="WP_073051088.1">
    <property type="nucleotide sequence ID" value="NZ_FQUP01000001.1"/>
</dbReference>
<evidence type="ECO:0000256" key="3">
    <source>
        <dbReference type="ARBA" id="ARBA00023163"/>
    </source>
</evidence>
<dbReference type="STRING" id="1122133.SAMN02745157_0451"/>
<evidence type="ECO:0000256" key="2">
    <source>
        <dbReference type="ARBA" id="ARBA00023125"/>
    </source>
</evidence>
<accession>A0A1M4UI41</accession>
<proteinExistence type="predicted"/>
<dbReference type="InterPro" id="IPR036390">
    <property type="entry name" value="WH_DNA-bd_sf"/>
</dbReference>
<dbReference type="GO" id="GO:0006355">
    <property type="term" value="P:regulation of DNA-templated transcription"/>
    <property type="evidence" value="ECO:0007669"/>
    <property type="project" value="InterPro"/>
</dbReference>
<dbReference type="Pfam" id="PF13545">
    <property type="entry name" value="HTH_Crp_2"/>
    <property type="match status" value="1"/>
</dbReference>
<keyword evidence="6" id="KW-0418">Kinase</keyword>
<keyword evidence="6" id="KW-0808">Transferase</keyword>
<organism evidence="6 7">
    <name type="scientific">Kaistia soli DSM 19436</name>
    <dbReference type="NCBI Taxonomy" id="1122133"/>
    <lineage>
        <taxon>Bacteria</taxon>
        <taxon>Pseudomonadati</taxon>
        <taxon>Pseudomonadota</taxon>
        <taxon>Alphaproteobacteria</taxon>
        <taxon>Hyphomicrobiales</taxon>
        <taxon>Kaistiaceae</taxon>
        <taxon>Kaistia</taxon>
    </lineage>
</organism>
<dbReference type="SMART" id="SM00100">
    <property type="entry name" value="cNMP"/>
    <property type="match status" value="1"/>
</dbReference>
<evidence type="ECO:0000259" key="4">
    <source>
        <dbReference type="PROSITE" id="PS50042"/>
    </source>
</evidence>
<dbReference type="GO" id="GO:0016301">
    <property type="term" value="F:kinase activity"/>
    <property type="evidence" value="ECO:0007669"/>
    <property type="project" value="UniProtKB-KW"/>
</dbReference>
<evidence type="ECO:0000313" key="6">
    <source>
        <dbReference type="EMBL" id="SHE56335.1"/>
    </source>
</evidence>
<keyword evidence="2" id="KW-0238">DNA-binding</keyword>
<dbReference type="InterPro" id="IPR000595">
    <property type="entry name" value="cNMP-bd_dom"/>
</dbReference>
<feature type="domain" description="HTH crp-type" evidence="5">
    <location>
        <begin position="150"/>
        <end position="223"/>
    </location>
</feature>
<dbReference type="InterPro" id="IPR018490">
    <property type="entry name" value="cNMP-bd_dom_sf"/>
</dbReference>
<dbReference type="Gene3D" id="2.60.120.10">
    <property type="entry name" value="Jelly Rolls"/>
    <property type="match status" value="1"/>
</dbReference>
<keyword evidence="7" id="KW-1185">Reference proteome</keyword>
<gene>
    <name evidence="6" type="ORF">SAMN02745157_0451</name>
</gene>
<name>A0A1M4UI41_9HYPH</name>
<dbReference type="SUPFAM" id="SSF51206">
    <property type="entry name" value="cAMP-binding domain-like"/>
    <property type="match status" value="1"/>
</dbReference>
<dbReference type="CDD" id="cd00038">
    <property type="entry name" value="CAP_ED"/>
    <property type="match status" value="1"/>
</dbReference>
<dbReference type="EMBL" id="FQUP01000001">
    <property type="protein sequence ID" value="SHE56335.1"/>
    <property type="molecule type" value="Genomic_DNA"/>
</dbReference>
<dbReference type="Proteomes" id="UP000184485">
    <property type="component" value="Unassembled WGS sequence"/>
</dbReference>
<evidence type="ECO:0000259" key="5">
    <source>
        <dbReference type="PROSITE" id="PS51063"/>
    </source>
</evidence>